<gene>
    <name evidence="7" type="primary">flgD</name>
    <name evidence="7" type="ORF">GQE99_19865</name>
</gene>
<keyword evidence="7" id="KW-0966">Cell projection</keyword>
<evidence type="ECO:0000256" key="3">
    <source>
        <dbReference type="ARBA" id="ARBA00022795"/>
    </source>
</evidence>
<dbReference type="Pfam" id="PF03963">
    <property type="entry name" value="FlgD"/>
    <property type="match status" value="1"/>
</dbReference>
<reference evidence="7 8" key="1">
    <citation type="submission" date="2019-12" db="EMBL/GenBank/DDBJ databases">
        <title>Maritimibacter sp. nov. sp. isolated from sea sand.</title>
        <authorList>
            <person name="Kim J."/>
            <person name="Jeong S.E."/>
            <person name="Jung H.S."/>
            <person name="Jeon C.O."/>
        </authorList>
    </citation>
    <scope>NUCLEOTIDE SEQUENCE [LARGE SCALE GENOMIC DNA]</scope>
    <source>
        <strain evidence="7 8">DP07</strain>
    </source>
</reference>
<keyword evidence="7" id="KW-0282">Flagellum</keyword>
<evidence type="ECO:0000256" key="4">
    <source>
        <dbReference type="ARBA" id="ARBA00024746"/>
    </source>
</evidence>
<name>A0A845M7J0_9RHOB</name>
<organism evidence="7 8">
    <name type="scientific">Maritimibacter harenae</name>
    <dbReference type="NCBI Taxonomy" id="2606218"/>
    <lineage>
        <taxon>Bacteria</taxon>
        <taxon>Pseudomonadati</taxon>
        <taxon>Pseudomonadota</taxon>
        <taxon>Alphaproteobacteria</taxon>
        <taxon>Rhodobacterales</taxon>
        <taxon>Roseobacteraceae</taxon>
        <taxon>Maritimibacter</taxon>
    </lineage>
</organism>
<dbReference type="InterPro" id="IPR025965">
    <property type="entry name" value="FlgD/Vpr_Ig-like"/>
</dbReference>
<accession>A0A845M7J0</accession>
<dbReference type="EMBL" id="WTUX01000022">
    <property type="protein sequence ID" value="MZR15282.1"/>
    <property type="molecule type" value="Genomic_DNA"/>
</dbReference>
<keyword evidence="8" id="KW-1185">Reference proteome</keyword>
<dbReference type="NCBIfam" id="NF009453">
    <property type="entry name" value="PRK12813.1"/>
    <property type="match status" value="1"/>
</dbReference>
<feature type="domain" description="FlgD/Vpr Ig-like" evidence="6">
    <location>
        <begin position="112"/>
        <end position="176"/>
    </location>
</feature>
<evidence type="ECO:0000313" key="7">
    <source>
        <dbReference type="EMBL" id="MZR15282.1"/>
    </source>
</evidence>
<evidence type="ECO:0000259" key="6">
    <source>
        <dbReference type="Pfam" id="PF13860"/>
    </source>
</evidence>
<sequence>MDVTQTGSTTAFGASAAPTDAVKRVGDATEISSDFETFLKMLTAQMENQDPLNPMESTDYATQLATFSGVEQQVLTNDLIKSLQTQLGVMSMTDLAGWVGMEARAAVPVQFGLEPITVTPDPADGATSTYMVVRNANDVEVDRVKIPPTEAPVRWAGMDPYGNLFPPGEYAFHLQSFANGELLSETPMAVYSEVVEAKVVDGETMLVFASGDEIAASDVSSLRAPRE</sequence>
<dbReference type="Pfam" id="PF13860">
    <property type="entry name" value="FlgD_ig"/>
    <property type="match status" value="1"/>
</dbReference>
<dbReference type="InterPro" id="IPR005648">
    <property type="entry name" value="FlgD"/>
</dbReference>
<evidence type="ECO:0000256" key="5">
    <source>
        <dbReference type="RuleBase" id="RU362076"/>
    </source>
</evidence>
<keyword evidence="3 5" id="KW-1005">Bacterial flagellum biogenesis</keyword>
<comment type="similarity">
    <text evidence="1 5">Belongs to the FlgD family.</text>
</comment>
<dbReference type="AlphaFoldDB" id="A0A845M7J0"/>
<dbReference type="RefSeq" id="WP_161353696.1">
    <property type="nucleotide sequence ID" value="NZ_WTUX01000022.1"/>
</dbReference>
<evidence type="ECO:0000256" key="1">
    <source>
        <dbReference type="ARBA" id="ARBA00010577"/>
    </source>
</evidence>
<comment type="caution">
    <text evidence="7">The sequence shown here is derived from an EMBL/GenBank/DDBJ whole genome shotgun (WGS) entry which is preliminary data.</text>
</comment>
<keyword evidence="7" id="KW-0969">Cilium</keyword>
<evidence type="ECO:0000313" key="8">
    <source>
        <dbReference type="Proteomes" id="UP000467322"/>
    </source>
</evidence>
<dbReference type="GO" id="GO:0044781">
    <property type="term" value="P:bacterial-type flagellum organization"/>
    <property type="evidence" value="ECO:0007669"/>
    <property type="project" value="UniProtKB-UniRule"/>
</dbReference>
<proteinExistence type="inferred from homology"/>
<dbReference type="Proteomes" id="UP000467322">
    <property type="component" value="Unassembled WGS sequence"/>
</dbReference>
<protein>
    <recommendedName>
        <fullName evidence="2 5">Basal-body rod modification protein FlgD</fullName>
    </recommendedName>
</protein>
<evidence type="ECO:0000256" key="2">
    <source>
        <dbReference type="ARBA" id="ARBA00016013"/>
    </source>
</evidence>
<comment type="function">
    <text evidence="4 5">Required for flagellar hook formation. May act as a scaffolding protein.</text>
</comment>